<evidence type="ECO:0000256" key="1">
    <source>
        <dbReference type="SAM" id="Coils"/>
    </source>
</evidence>
<feature type="region of interest" description="Disordered" evidence="2">
    <location>
        <begin position="554"/>
        <end position="574"/>
    </location>
</feature>
<feature type="coiled-coil region" evidence="1">
    <location>
        <begin position="708"/>
        <end position="756"/>
    </location>
</feature>
<accession>A0A9P8XR23</accession>
<keyword evidence="1" id="KW-0175">Coiled coil</keyword>
<dbReference type="Proteomes" id="UP000756346">
    <property type="component" value="Unassembled WGS sequence"/>
</dbReference>
<evidence type="ECO:0000256" key="2">
    <source>
        <dbReference type="SAM" id="MobiDB-lite"/>
    </source>
</evidence>
<comment type="caution">
    <text evidence="3">The sequence shown here is derived from an EMBL/GenBank/DDBJ whole genome shotgun (WGS) entry which is preliminary data.</text>
</comment>
<organism evidence="3 4">
    <name type="scientific">Microdochium trichocladiopsis</name>
    <dbReference type="NCBI Taxonomy" id="1682393"/>
    <lineage>
        <taxon>Eukaryota</taxon>
        <taxon>Fungi</taxon>
        <taxon>Dikarya</taxon>
        <taxon>Ascomycota</taxon>
        <taxon>Pezizomycotina</taxon>
        <taxon>Sordariomycetes</taxon>
        <taxon>Xylariomycetidae</taxon>
        <taxon>Xylariales</taxon>
        <taxon>Microdochiaceae</taxon>
        <taxon>Microdochium</taxon>
    </lineage>
</organism>
<evidence type="ECO:0000313" key="4">
    <source>
        <dbReference type="Proteomes" id="UP000756346"/>
    </source>
</evidence>
<reference evidence="3" key="1">
    <citation type="journal article" date="2021" name="Nat. Commun.">
        <title>Genetic determinants of endophytism in the Arabidopsis root mycobiome.</title>
        <authorList>
            <person name="Mesny F."/>
            <person name="Miyauchi S."/>
            <person name="Thiergart T."/>
            <person name="Pickel B."/>
            <person name="Atanasova L."/>
            <person name="Karlsson M."/>
            <person name="Huettel B."/>
            <person name="Barry K.W."/>
            <person name="Haridas S."/>
            <person name="Chen C."/>
            <person name="Bauer D."/>
            <person name="Andreopoulos W."/>
            <person name="Pangilinan J."/>
            <person name="LaButti K."/>
            <person name="Riley R."/>
            <person name="Lipzen A."/>
            <person name="Clum A."/>
            <person name="Drula E."/>
            <person name="Henrissat B."/>
            <person name="Kohler A."/>
            <person name="Grigoriev I.V."/>
            <person name="Martin F.M."/>
            <person name="Hacquard S."/>
        </authorList>
    </citation>
    <scope>NUCLEOTIDE SEQUENCE</scope>
    <source>
        <strain evidence="3">MPI-CAGE-CH-0230</strain>
    </source>
</reference>
<dbReference type="EMBL" id="JAGTJQ010000020">
    <property type="protein sequence ID" value="KAH7009113.1"/>
    <property type="molecule type" value="Genomic_DNA"/>
</dbReference>
<feature type="coiled-coil region" evidence="1">
    <location>
        <begin position="576"/>
        <end position="610"/>
    </location>
</feature>
<evidence type="ECO:0000313" key="3">
    <source>
        <dbReference type="EMBL" id="KAH7009113.1"/>
    </source>
</evidence>
<name>A0A9P8XR23_9PEZI</name>
<dbReference type="RefSeq" id="XP_046003811.1">
    <property type="nucleotide sequence ID" value="XM_046157693.1"/>
</dbReference>
<proteinExistence type="predicted"/>
<feature type="region of interest" description="Disordered" evidence="2">
    <location>
        <begin position="762"/>
        <end position="793"/>
    </location>
</feature>
<feature type="region of interest" description="Disordered" evidence="2">
    <location>
        <begin position="610"/>
        <end position="633"/>
    </location>
</feature>
<feature type="compositionally biased region" description="Basic and acidic residues" evidence="2">
    <location>
        <begin position="158"/>
        <end position="168"/>
    </location>
</feature>
<gene>
    <name evidence="3" type="ORF">B0I36DRAFT_356834</name>
</gene>
<feature type="compositionally biased region" description="Polar residues" evidence="2">
    <location>
        <begin position="556"/>
        <end position="572"/>
    </location>
</feature>
<protein>
    <submittedName>
        <fullName evidence="3">Uncharacterized protein</fullName>
    </submittedName>
</protein>
<dbReference type="GeneID" id="70187239"/>
<keyword evidence="4" id="KW-1185">Reference proteome</keyword>
<feature type="coiled-coil region" evidence="1">
    <location>
        <begin position="375"/>
        <end position="448"/>
    </location>
</feature>
<feature type="compositionally biased region" description="Basic and acidic residues" evidence="2">
    <location>
        <begin position="288"/>
        <end position="297"/>
    </location>
</feature>
<feature type="region of interest" description="Disordered" evidence="2">
    <location>
        <begin position="261"/>
        <end position="297"/>
    </location>
</feature>
<feature type="region of interest" description="Disordered" evidence="2">
    <location>
        <begin position="141"/>
        <end position="175"/>
    </location>
</feature>
<sequence>MSCMTQCPPTAPIFEPMKYSCGAGSKLSPELTVRDEQQYGMVQPSTEVVNSLRPEPLQEKRETRGSPIPEIMVPQQDSTKTVSEASDRLKEIGNPNPAKFPLRDCLVRNSQVQNSSTEEAMVDVKDAPSPSHDLMEAPIVPKKSVKRGGNYTPQATRSRTEQSIERPPELTQQLQSTEMNLDSYEDRCVGQTGFLVPLDPRMENLILPGLNSSIDFNKVNELTTQRGTEDTNTSVENHGKDEVRMHCDARVTGYELESYNGHIGTVDDERGKSSQDGSLESVSEQGEEEGKKEDKGTICSVEERLNNDLAIVAVFKDIPAPGSPQRSIRNKPMSSIFENSDSVSLGGAVSPRIEPSLALSGARLQYDNAADSPANVELRRQLEQRSQELEKAKAECTSINNLLQKAYEEVQTERCHIMDIKKQHEVALNRLRSERQLADEERESLKASLSAVWVRVSTAPVNCSPDQDISAAVNAYLNRVVSERAELEEQHQTTIRGLEASLQSILARHRWACQVNEADTEQYTLAGPLASTVSKLASLYDELQMRHDGHVRNFRDSSTQCSGYPRGTNTGATHGFERQSAELHELQAKKSNLERELRSLEIEYNVEAARRKADLSQPTEQSESDALHQTRREVQSADFQTRFGTPVEIAKYLDIASAHQDLIEDIHASLERAKQIEALGMCNLEKRANPREMLGQLDAAYGTLDKLYNEEKTRCSKVRQELSKLNEAHASTSAQLNEARKECQQLSEDVTRFRTELHQKVSTTNKPIRRPDSVEQAPTGTSTSKGGLGKSGVSCEKTMQDLKAIRGDIKALQNSFITRGIKQPDTKCIQPTEPMTDEIRALKAQMFEWLDFWTRQQELSYANMNSERIRRHSVGCKQVQSSTYERKICKLEENQEQLESRLALVEAGLKDKEITKQSSLQALEVEESQLAPMHYEIMTPQRYLGRRTKLLKGQSSTL</sequence>
<dbReference type="AlphaFoldDB" id="A0A9P8XR23"/>